<dbReference type="SUPFAM" id="SSF52540">
    <property type="entry name" value="P-loop containing nucleoside triphosphate hydrolases"/>
    <property type="match status" value="1"/>
</dbReference>
<evidence type="ECO:0000256" key="8">
    <source>
        <dbReference type="ARBA" id="ARBA00023065"/>
    </source>
</evidence>
<dbReference type="AlphaFoldDB" id="A0A4R2ENI3"/>
<comment type="subcellular location">
    <subcellularLocation>
        <location evidence="1">Cell membrane</location>
        <topology evidence="1">Peripheral membrane protein</topology>
    </subcellularLocation>
</comment>
<dbReference type="EMBL" id="SLWB01000004">
    <property type="protein sequence ID" value="TCN70055.1"/>
    <property type="molecule type" value="Genomic_DNA"/>
</dbReference>
<name>A0A4R2ENI3_9BACT</name>
<keyword evidence="8" id="KW-0406">Ion transport</keyword>
<dbReference type="GO" id="GO:0005886">
    <property type="term" value="C:plasma membrane"/>
    <property type="evidence" value="ECO:0007669"/>
    <property type="project" value="UniProtKB-SubCell"/>
</dbReference>
<keyword evidence="7" id="KW-0408">Iron</keyword>
<dbReference type="CDD" id="cd03214">
    <property type="entry name" value="ABC_Iron-Siderophores_B12_Hemin"/>
    <property type="match status" value="1"/>
</dbReference>
<keyword evidence="3" id="KW-1003">Cell membrane</keyword>
<feature type="domain" description="ABC transporter" evidence="10">
    <location>
        <begin position="14"/>
        <end position="255"/>
    </location>
</feature>
<dbReference type="GO" id="GO:0006826">
    <property type="term" value="P:iron ion transport"/>
    <property type="evidence" value="ECO:0007669"/>
    <property type="project" value="UniProtKB-KW"/>
</dbReference>
<gene>
    <name evidence="11" type="ORF">CLV25_1041</name>
</gene>
<comment type="caution">
    <text evidence="11">The sequence shown here is derived from an EMBL/GenBank/DDBJ whole genome shotgun (WGS) entry which is preliminary data.</text>
</comment>
<evidence type="ECO:0000313" key="11">
    <source>
        <dbReference type="EMBL" id="TCN70055.1"/>
    </source>
</evidence>
<organism evidence="11 12">
    <name type="scientific">Acetobacteroides hydrogenigenes</name>
    <dbReference type="NCBI Taxonomy" id="979970"/>
    <lineage>
        <taxon>Bacteria</taxon>
        <taxon>Pseudomonadati</taxon>
        <taxon>Bacteroidota</taxon>
        <taxon>Bacteroidia</taxon>
        <taxon>Bacteroidales</taxon>
        <taxon>Rikenellaceae</taxon>
        <taxon>Acetobacteroides</taxon>
    </lineage>
</organism>
<evidence type="ECO:0000256" key="5">
    <source>
        <dbReference type="ARBA" id="ARBA00022741"/>
    </source>
</evidence>
<dbReference type="SMART" id="SM00382">
    <property type="entry name" value="AAA"/>
    <property type="match status" value="1"/>
</dbReference>
<dbReference type="PANTHER" id="PTHR42771:SF2">
    <property type="entry name" value="IRON(3+)-HYDROXAMATE IMPORT ATP-BINDING PROTEIN FHUC"/>
    <property type="match status" value="1"/>
</dbReference>
<dbReference type="GO" id="GO:0016887">
    <property type="term" value="F:ATP hydrolysis activity"/>
    <property type="evidence" value="ECO:0007669"/>
    <property type="project" value="InterPro"/>
</dbReference>
<proteinExistence type="predicted"/>
<reference evidence="11 12" key="1">
    <citation type="submission" date="2019-03" db="EMBL/GenBank/DDBJ databases">
        <title>Genomic Encyclopedia of Archaeal and Bacterial Type Strains, Phase II (KMG-II): from individual species to whole genera.</title>
        <authorList>
            <person name="Goeker M."/>
        </authorList>
    </citation>
    <scope>NUCLEOTIDE SEQUENCE [LARGE SCALE GENOMIC DNA]</scope>
    <source>
        <strain evidence="11 12">RL-C</strain>
    </source>
</reference>
<dbReference type="RefSeq" id="WP_131838618.1">
    <property type="nucleotide sequence ID" value="NZ_SLWB01000004.1"/>
</dbReference>
<dbReference type="PANTHER" id="PTHR42771">
    <property type="entry name" value="IRON(3+)-HYDROXAMATE IMPORT ATP-BINDING PROTEIN FHUC"/>
    <property type="match status" value="1"/>
</dbReference>
<dbReference type="Gene3D" id="3.40.50.300">
    <property type="entry name" value="P-loop containing nucleotide triphosphate hydrolases"/>
    <property type="match status" value="1"/>
</dbReference>
<keyword evidence="5" id="KW-0547">Nucleotide-binding</keyword>
<evidence type="ECO:0000259" key="10">
    <source>
        <dbReference type="PROSITE" id="PS50893"/>
    </source>
</evidence>
<dbReference type="Proteomes" id="UP000294830">
    <property type="component" value="Unassembled WGS sequence"/>
</dbReference>
<dbReference type="InterPro" id="IPR027417">
    <property type="entry name" value="P-loop_NTPase"/>
</dbReference>
<evidence type="ECO:0000256" key="6">
    <source>
        <dbReference type="ARBA" id="ARBA00022840"/>
    </source>
</evidence>
<keyword evidence="6 11" id="KW-0067">ATP-binding</keyword>
<protein>
    <submittedName>
        <fullName evidence="11">Iron complex transport system ATP-binding protein</fullName>
    </submittedName>
</protein>
<dbReference type="Pfam" id="PF00005">
    <property type="entry name" value="ABC_tran"/>
    <property type="match status" value="1"/>
</dbReference>
<dbReference type="InterPro" id="IPR051535">
    <property type="entry name" value="Siderophore_ABC-ATPase"/>
</dbReference>
<evidence type="ECO:0000256" key="2">
    <source>
        <dbReference type="ARBA" id="ARBA00022448"/>
    </source>
</evidence>
<evidence type="ECO:0000256" key="1">
    <source>
        <dbReference type="ARBA" id="ARBA00004202"/>
    </source>
</evidence>
<keyword evidence="2" id="KW-0813">Transport</keyword>
<dbReference type="OrthoDB" id="9787851at2"/>
<dbReference type="InterPro" id="IPR003439">
    <property type="entry name" value="ABC_transporter-like_ATP-bd"/>
</dbReference>
<dbReference type="InterPro" id="IPR003593">
    <property type="entry name" value="AAA+_ATPase"/>
</dbReference>
<evidence type="ECO:0000256" key="3">
    <source>
        <dbReference type="ARBA" id="ARBA00022475"/>
    </source>
</evidence>
<evidence type="ECO:0000313" key="12">
    <source>
        <dbReference type="Proteomes" id="UP000294830"/>
    </source>
</evidence>
<dbReference type="GO" id="GO:0005524">
    <property type="term" value="F:ATP binding"/>
    <property type="evidence" value="ECO:0007669"/>
    <property type="project" value="UniProtKB-KW"/>
</dbReference>
<dbReference type="PROSITE" id="PS50893">
    <property type="entry name" value="ABC_TRANSPORTER_2"/>
    <property type="match status" value="1"/>
</dbReference>
<evidence type="ECO:0000256" key="4">
    <source>
        <dbReference type="ARBA" id="ARBA00022496"/>
    </source>
</evidence>
<keyword evidence="4" id="KW-0410">Iron transport</keyword>
<sequence length="344" mass="37570">MSARKQPQTEQVTLKATGLGIGYSAGRSQATLLHENLNLELKTGELTCLLGPNGAGKSTLIRTLVGFQPRLAGDVYIGGKPIKGYSQGEYAKLVSVVLTERSSIGGMTVRELVGMGRYPHTGYFGILRTKDHRVVERAIAQVGIADLAGKYVSELSDGERQKAMIAKALAQETPIIILDEPTAFLDLPSKIEVMVLLLNLAEQTQKSILLSTHDLELALQLADRLWLLAKDRELVSGVPEDLVLSGEFNSFFEREGILFDKETGSFRVHNPIAKSVHISGVGVEAQWVANALVRNGFAPSADPDAEYRVEVSEEYPGEYLVYRNSVKMFTANSIENLLKLLKAS</sequence>
<keyword evidence="9" id="KW-0472">Membrane</keyword>
<keyword evidence="12" id="KW-1185">Reference proteome</keyword>
<accession>A0A4R2ENI3</accession>
<evidence type="ECO:0000256" key="7">
    <source>
        <dbReference type="ARBA" id="ARBA00023004"/>
    </source>
</evidence>
<evidence type="ECO:0000256" key="9">
    <source>
        <dbReference type="ARBA" id="ARBA00023136"/>
    </source>
</evidence>